<organism evidence="2 3">
    <name type="scientific">Striga asiatica</name>
    <name type="common">Asiatic witchweed</name>
    <name type="synonym">Buchnera asiatica</name>
    <dbReference type="NCBI Taxonomy" id="4170"/>
    <lineage>
        <taxon>Eukaryota</taxon>
        <taxon>Viridiplantae</taxon>
        <taxon>Streptophyta</taxon>
        <taxon>Embryophyta</taxon>
        <taxon>Tracheophyta</taxon>
        <taxon>Spermatophyta</taxon>
        <taxon>Magnoliopsida</taxon>
        <taxon>eudicotyledons</taxon>
        <taxon>Gunneridae</taxon>
        <taxon>Pentapetalae</taxon>
        <taxon>asterids</taxon>
        <taxon>lamiids</taxon>
        <taxon>Lamiales</taxon>
        <taxon>Orobanchaceae</taxon>
        <taxon>Buchnereae</taxon>
        <taxon>Striga</taxon>
    </lineage>
</organism>
<name>A0A5A7RKK5_STRAF</name>
<accession>A0A5A7RKK5</accession>
<comment type="caution">
    <text evidence="2">The sequence shown here is derived from an EMBL/GenBank/DDBJ whole genome shotgun (WGS) entry which is preliminary data.</text>
</comment>
<feature type="compositionally biased region" description="Pro residues" evidence="1">
    <location>
        <begin position="89"/>
        <end position="99"/>
    </location>
</feature>
<reference evidence="3" key="1">
    <citation type="journal article" date="2019" name="Curr. Biol.">
        <title>Genome Sequence of Striga asiatica Provides Insight into the Evolution of Plant Parasitism.</title>
        <authorList>
            <person name="Yoshida S."/>
            <person name="Kim S."/>
            <person name="Wafula E.K."/>
            <person name="Tanskanen J."/>
            <person name="Kim Y.M."/>
            <person name="Honaas L."/>
            <person name="Yang Z."/>
            <person name="Spallek T."/>
            <person name="Conn C.E."/>
            <person name="Ichihashi Y."/>
            <person name="Cheong K."/>
            <person name="Cui S."/>
            <person name="Der J.P."/>
            <person name="Gundlach H."/>
            <person name="Jiao Y."/>
            <person name="Hori C."/>
            <person name="Ishida J.K."/>
            <person name="Kasahara H."/>
            <person name="Kiba T."/>
            <person name="Kim M.S."/>
            <person name="Koo N."/>
            <person name="Laohavisit A."/>
            <person name="Lee Y.H."/>
            <person name="Lumba S."/>
            <person name="McCourt P."/>
            <person name="Mortimer J.C."/>
            <person name="Mutuku J.M."/>
            <person name="Nomura T."/>
            <person name="Sasaki-Sekimoto Y."/>
            <person name="Seto Y."/>
            <person name="Wang Y."/>
            <person name="Wakatake T."/>
            <person name="Sakakibara H."/>
            <person name="Demura T."/>
            <person name="Yamaguchi S."/>
            <person name="Yoneyama K."/>
            <person name="Manabe R.I."/>
            <person name="Nelson D.C."/>
            <person name="Schulman A.H."/>
            <person name="Timko M.P."/>
            <person name="dePamphilis C.W."/>
            <person name="Choi D."/>
            <person name="Shirasu K."/>
        </authorList>
    </citation>
    <scope>NUCLEOTIDE SEQUENCE [LARGE SCALE GENOMIC DNA]</scope>
    <source>
        <strain evidence="3">cv. UVA1</strain>
    </source>
</reference>
<feature type="compositionally biased region" description="Basic and acidic residues" evidence="1">
    <location>
        <begin position="117"/>
        <end position="133"/>
    </location>
</feature>
<dbReference type="Proteomes" id="UP000325081">
    <property type="component" value="Unassembled WGS sequence"/>
</dbReference>
<evidence type="ECO:0000313" key="2">
    <source>
        <dbReference type="EMBL" id="GER57765.1"/>
    </source>
</evidence>
<proteinExistence type="predicted"/>
<sequence length="133" mass="14017">MYFTLQQMRKEKNADERGGPAAAVEAFGVIVAEGLRESDIIGAEEPPAELCGGLVEHVAPAAPTVAADCGGLLLVHLQIRREGWLPGENPAPTPLPPAPDRAAGCGGHRLGAAQRRPRGDGRRLLDLEVEGDR</sequence>
<evidence type="ECO:0000313" key="3">
    <source>
        <dbReference type="Proteomes" id="UP000325081"/>
    </source>
</evidence>
<protein>
    <submittedName>
        <fullName evidence="2">Calnexin 1</fullName>
    </submittedName>
</protein>
<evidence type="ECO:0000256" key="1">
    <source>
        <dbReference type="SAM" id="MobiDB-lite"/>
    </source>
</evidence>
<dbReference type="AlphaFoldDB" id="A0A5A7RKK5"/>
<gene>
    <name evidence="2" type="ORF">STAS_35595</name>
</gene>
<feature type="region of interest" description="Disordered" evidence="1">
    <location>
        <begin position="85"/>
        <end position="133"/>
    </location>
</feature>
<keyword evidence="3" id="KW-1185">Reference proteome</keyword>
<dbReference type="EMBL" id="BKCP01013625">
    <property type="protein sequence ID" value="GER57765.1"/>
    <property type="molecule type" value="Genomic_DNA"/>
</dbReference>